<evidence type="ECO:0000313" key="4">
    <source>
        <dbReference type="Proteomes" id="UP000323324"/>
    </source>
</evidence>
<keyword evidence="2" id="KW-0472">Membrane</keyword>
<keyword evidence="4" id="KW-1185">Reference proteome</keyword>
<dbReference type="RefSeq" id="WP_148370215.1">
    <property type="nucleotide sequence ID" value="NZ_VSKM01000009.1"/>
</dbReference>
<sequence>MGILKTILFILLFYYGYKIVSRLFAPMIMRYFSKKVQEKFGAQFKDFANQQKQQKQQTKEKEGEITIDKMPQNSTSNKNVGEYVDYEEVD</sequence>
<keyword evidence="2" id="KW-0812">Transmembrane</keyword>
<feature type="region of interest" description="Disordered" evidence="1">
    <location>
        <begin position="51"/>
        <end position="90"/>
    </location>
</feature>
<reference evidence="3 4" key="1">
    <citation type="submission" date="2019-08" db="EMBL/GenBank/DDBJ databases">
        <title>Genomes of Antarctic Bizionia species.</title>
        <authorList>
            <person name="Bowman J.P."/>
        </authorList>
    </citation>
    <scope>NUCLEOTIDE SEQUENCE [LARGE SCALE GENOMIC DNA]</scope>
    <source>
        <strain evidence="3 4">HFD</strain>
    </source>
</reference>
<dbReference type="Pfam" id="PF16118">
    <property type="entry name" value="DUF4834"/>
    <property type="match status" value="1"/>
</dbReference>
<evidence type="ECO:0000256" key="2">
    <source>
        <dbReference type="SAM" id="Phobius"/>
    </source>
</evidence>
<dbReference type="InterPro" id="IPR032272">
    <property type="entry name" value="DUF4834"/>
</dbReference>
<protein>
    <submittedName>
        <fullName evidence="3">DUF4834 family protein</fullName>
    </submittedName>
</protein>
<organism evidence="3 4">
    <name type="scientific">Bizionia saleffrena</name>
    <dbReference type="NCBI Taxonomy" id="291189"/>
    <lineage>
        <taxon>Bacteria</taxon>
        <taxon>Pseudomonadati</taxon>
        <taxon>Bacteroidota</taxon>
        <taxon>Flavobacteriia</taxon>
        <taxon>Flavobacteriales</taxon>
        <taxon>Flavobacteriaceae</taxon>
        <taxon>Bizionia</taxon>
    </lineage>
</organism>
<dbReference type="Proteomes" id="UP000323324">
    <property type="component" value="Unassembled WGS sequence"/>
</dbReference>
<feature type="transmembrane region" description="Helical" evidence="2">
    <location>
        <begin position="6"/>
        <end position="25"/>
    </location>
</feature>
<dbReference type="EMBL" id="VSKM01000009">
    <property type="protein sequence ID" value="TYB73108.1"/>
    <property type="molecule type" value="Genomic_DNA"/>
</dbReference>
<feature type="compositionally biased region" description="Basic and acidic residues" evidence="1">
    <location>
        <begin position="57"/>
        <end position="67"/>
    </location>
</feature>
<keyword evidence="2" id="KW-1133">Transmembrane helix</keyword>
<comment type="caution">
    <text evidence="3">The sequence shown here is derived from an EMBL/GenBank/DDBJ whole genome shotgun (WGS) entry which is preliminary data.</text>
</comment>
<name>A0A8H2QL40_9FLAO</name>
<gene>
    <name evidence="3" type="ORF">ES676_10155</name>
</gene>
<evidence type="ECO:0000256" key="1">
    <source>
        <dbReference type="SAM" id="MobiDB-lite"/>
    </source>
</evidence>
<proteinExistence type="predicted"/>
<dbReference type="AlphaFoldDB" id="A0A8H2QL40"/>
<evidence type="ECO:0000313" key="3">
    <source>
        <dbReference type="EMBL" id="TYB73108.1"/>
    </source>
</evidence>
<accession>A0A8H2QL40</accession>